<evidence type="ECO:0000313" key="12">
    <source>
        <dbReference type="Proteomes" id="UP000323257"/>
    </source>
</evidence>
<comment type="caution">
    <text evidence="11">The sequence shown here is derived from an EMBL/GenBank/DDBJ whole genome shotgun (WGS) entry which is preliminary data.</text>
</comment>
<dbReference type="Gene3D" id="3.40.50.2300">
    <property type="match status" value="1"/>
</dbReference>
<dbReference type="PROSITE" id="PS00041">
    <property type="entry name" value="HTH_ARAC_FAMILY_1"/>
    <property type="match status" value="1"/>
</dbReference>
<evidence type="ECO:0000256" key="2">
    <source>
        <dbReference type="ARBA" id="ARBA00022490"/>
    </source>
</evidence>
<dbReference type="SMART" id="SM00448">
    <property type="entry name" value="REC"/>
    <property type="match status" value="1"/>
</dbReference>
<keyword evidence="5" id="KW-0805">Transcription regulation</keyword>
<dbReference type="AlphaFoldDB" id="A0A5S5CLW6"/>
<dbReference type="SUPFAM" id="SSF52172">
    <property type="entry name" value="CheY-like"/>
    <property type="match status" value="1"/>
</dbReference>
<dbReference type="InterPro" id="IPR020449">
    <property type="entry name" value="Tscrpt_reg_AraC-type_HTH"/>
</dbReference>
<dbReference type="InterPro" id="IPR001789">
    <property type="entry name" value="Sig_transdc_resp-reg_receiver"/>
</dbReference>
<dbReference type="CDD" id="cd17536">
    <property type="entry name" value="REC_YesN-like"/>
    <property type="match status" value="1"/>
</dbReference>
<proteinExistence type="predicted"/>
<dbReference type="PANTHER" id="PTHR42713:SF3">
    <property type="entry name" value="TRANSCRIPTIONAL REGULATORY PROTEIN HPTR"/>
    <property type="match status" value="1"/>
</dbReference>
<dbReference type="OrthoDB" id="342399at2"/>
<dbReference type="Gene3D" id="1.10.10.60">
    <property type="entry name" value="Homeodomain-like"/>
    <property type="match status" value="2"/>
</dbReference>
<dbReference type="GO" id="GO:0043565">
    <property type="term" value="F:sequence-specific DNA binding"/>
    <property type="evidence" value="ECO:0007669"/>
    <property type="project" value="InterPro"/>
</dbReference>
<keyword evidence="3 8" id="KW-0597">Phosphoprotein</keyword>
<sequence length="264" mass="30271">MGRSPIYTCMIVEDEELIREGMKMGIDWSSYGLTLAAAAADGKEALELAVRLRPDIVLTDVVMKEMDGIELVRRLRTDIPDKDIRVIMISGHEKVDYIKSALKLQVIDYLLKPFHDEELGDVLRRVVASLDAERKQLERVRILERRLGHEEVDPNGSDQRKSVRAVKAYIQNAFREELTLAQLAAQVHLSPNYLANLFKKETGVTLNDYITEIRLAEAKRLLREEPGILVFDVAERVGYKDGKYFTKLFKREVGLNPSEFRERV</sequence>
<reference evidence="11 12" key="1">
    <citation type="submission" date="2019-07" db="EMBL/GenBank/DDBJ databases">
        <title>Genomic Encyclopedia of Type Strains, Phase III (KMG-III): the genomes of soil and plant-associated and newly described type strains.</title>
        <authorList>
            <person name="Whitman W."/>
        </authorList>
    </citation>
    <scope>NUCLEOTIDE SEQUENCE [LARGE SCALE GENOMIC DNA]</scope>
    <source>
        <strain evidence="11 12">BL24</strain>
    </source>
</reference>
<feature type="modified residue" description="4-aspartylphosphate" evidence="8">
    <location>
        <position position="60"/>
    </location>
</feature>
<dbReference type="SUPFAM" id="SSF46689">
    <property type="entry name" value="Homeodomain-like"/>
    <property type="match status" value="2"/>
</dbReference>
<dbReference type="InterPro" id="IPR051552">
    <property type="entry name" value="HptR"/>
</dbReference>
<evidence type="ECO:0000256" key="6">
    <source>
        <dbReference type="ARBA" id="ARBA00023125"/>
    </source>
</evidence>
<accession>A0A5S5CLW6</accession>
<dbReference type="InterPro" id="IPR011006">
    <property type="entry name" value="CheY-like_superfamily"/>
</dbReference>
<dbReference type="InterPro" id="IPR009057">
    <property type="entry name" value="Homeodomain-like_sf"/>
</dbReference>
<keyword evidence="6" id="KW-0238">DNA-binding</keyword>
<dbReference type="InterPro" id="IPR018060">
    <property type="entry name" value="HTH_AraC"/>
</dbReference>
<evidence type="ECO:0000256" key="8">
    <source>
        <dbReference type="PROSITE-ProRule" id="PRU00169"/>
    </source>
</evidence>
<evidence type="ECO:0000256" key="1">
    <source>
        <dbReference type="ARBA" id="ARBA00004496"/>
    </source>
</evidence>
<gene>
    <name evidence="11" type="ORF">BCM02_101506</name>
</gene>
<dbReference type="SMART" id="SM00342">
    <property type="entry name" value="HTH_ARAC"/>
    <property type="match status" value="1"/>
</dbReference>
<evidence type="ECO:0000256" key="4">
    <source>
        <dbReference type="ARBA" id="ARBA00023012"/>
    </source>
</evidence>
<dbReference type="InterPro" id="IPR018062">
    <property type="entry name" value="HTH_AraC-typ_CS"/>
</dbReference>
<evidence type="ECO:0000256" key="5">
    <source>
        <dbReference type="ARBA" id="ARBA00023015"/>
    </source>
</evidence>
<keyword evidence="2" id="KW-0963">Cytoplasm</keyword>
<evidence type="ECO:0000256" key="7">
    <source>
        <dbReference type="ARBA" id="ARBA00023163"/>
    </source>
</evidence>
<dbReference type="PROSITE" id="PS50110">
    <property type="entry name" value="RESPONSE_REGULATORY"/>
    <property type="match status" value="1"/>
</dbReference>
<protein>
    <submittedName>
        <fullName evidence="11">Two-component system response regulator YesN</fullName>
    </submittedName>
</protein>
<dbReference type="Pfam" id="PF00072">
    <property type="entry name" value="Response_reg"/>
    <property type="match status" value="1"/>
</dbReference>
<comment type="subcellular location">
    <subcellularLocation>
        <location evidence="1">Cytoplasm</location>
    </subcellularLocation>
</comment>
<keyword evidence="7" id="KW-0804">Transcription</keyword>
<evidence type="ECO:0000259" key="10">
    <source>
        <dbReference type="PROSITE" id="PS50110"/>
    </source>
</evidence>
<dbReference type="Proteomes" id="UP000323257">
    <property type="component" value="Unassembled WGS sequence"/>
</dbReference>
<dbReference type="GO" id="GO:0005737">
    <property type="term" value="C:cytoplasm"/>
    <property type="evidence" value="ECO:0007669"/>
    <property type="project" value="UniProtKB-SubCell"/>
</dbReference>
<dbReference type="PRINTS" id="PR00032">
    <property type="entry name" value="HTHARAC"/>
</dbReference>
<organism evidence="11 12">
    <name type="scientific">Paenibacillus methanolicus</name>
    <dbReference type="NCBI Taxonomy" id="582686"/>
    <lineage>
        <taxon>Bacteria</taxon>
        <taxon>Bacillati</taxon>
        <taxon>Bacillota</taxon>
        <taxon>Bacilli</taxon>
        <taxon>Bacillales</taxon>
        <taxon>Paenibacillaceae</taxon>
        <taxon>Paenibacillus</taxon>
    </lineage>
</organism>
<dbReference type="Pfam" id="PF12833">
    <property type="entry name" value="HTH_18"/>
    <property type="match status" value="1"/>
</dbReference>
<evidence type="ECO:0000313" key="11">
    <source>
        <dbReference type="EMBL" id="TYP79388.1"/>
    </source>
</evidence>
<feature type="domain" description="Response regulatory" evidence="10">
    <location>
        <begin position="8"/>
        <end position="127"/>
    </location>
</feature>
<feature type="domain" description="HTH araC/xylS-type" evidence="9">
    <location>
        <begin position="164"/>
        <end position="263"/>
    </location>
</feature>
<evidence type="ECO:0000256" key="3">
    <source>
        <dbReference type="ARBA" id="ARBA00022553"/>
    </source>
</evidence>
<keyword evidence="4" id="KW-0902">Two-component regulatory system</keyword>
<keyword evidence="12" id="KW-1185">Reference proteome</keyword>
<dbReference type="EMBL" id="VNHS01000001">
    <property type="protein sequence ID" value="TYP79388.1"/>
    <property type="molecule type" value="Genomic_DNA"/>
</dbReference>
<name>A0A5S5CLW6_9BACL</name>
<evidence type="ECO:0000259" key="9">
    <source>
        <dbReference type="PROSITE" id="PS01124"/>
    </source>
</evidence>
<dbReference type="PANTHER" id="PTHR42713">
    <property type="entry name" value="HISTIDINE KINASE-RELATED"/>
    <property type="match status" value="1"/>
</dbReference>
<dbReference type="GO" id="GO:0000160">
    <property type="term" value="P:phosphorelay signal transduction system"/>
    <property type="evidence" value="ECO:0007669"/>
    <property type="project" value="UniProtKB-KW"/>
</dbReference>
<dbReference type="GO" id="GO:0003700">
    <property type="term" value="F:DNA-binding transcription factor activity"/>
    <property type="evidence" value="ECO:0007669"/>
    <property type="project" value="InterPro"/>
</dbReference>
<dbReference type="PROSITE" id="PS01124">
    <property type="entry name" value="HTH_ARAC_FAMILY_2"/>
    <property type="match status" value="1"/>
</dbReference>